<protein>
    <submittedName>
        <fullName evidence="7">MFS transporter</fullName>
    </submittedName>
</protein>
<comment type="subcellular location">
    <subcellularLocation>
        <location evidence="1">Membrane</location>
        <topology evidence="1">Multi-pass membrane protein</topology>
    </subcellularLocation>
</comment>
<dbReference type="InterPro" id="IPR005829">
    <property type="entry name" value="Sugar_transporter_CS"/>
</dbReference>
<dbReference type="PROSITE" id="PS50850">
    <property type="entry name" value="MFS"/>
    <property type="match status" value="1"/>
</dbReference>
<dbReference type="InterPro" id="IPR011701">
    <property type="entry name" value="MFS"/>
</dbReference>
<evidence type="ECO:0000259" key="6">
    <source>
        <dbReference type="PROSITE" id="PS50850"/>
    </source>
</evidence>
<feature type="transmembrane region" description="Helical" evidence="5">
    <location>
        <begin position="314"/>
        <end position="340"/>
    </location>
</feature>
<keyword evidence="4 5" id="KW-0472">Membrane</keyword>
<feature type="transmembrane region" description="Helical" evidence="5">
    <location>
        <begin position="54"/>
        <end position="73"/>
    </location>
</feature>
<feature type="transmembrane region" description="Helical" evidence="5">
    <location>
        <begin position="139"/>
        <end position="163"/>
    </location>
</feature>
<organism evidence="7 8">
    <name type="scientific">Acidiphilium iwatense</name>
    <dbReference type="NCBI Taxonomy" id="768198"/>
    <lineage>
        <taxon>Bacteria</taxon>
        <taxon>Pseudomonadati</taxon>
        <taxon>Pseudomonadota</taxon>
        <taxon>Alphaproteobacteria</taxon>
        <taxon>Acetobacterales</taxon>
        <taxon>Acidocellaceae</taxon>
        <taxon>Acidiphilium</taxon>
    </lineage>
</organism>
<feature type="transmembrane region" description="Helical" evidence="5">
    <location>
        <begin position="377"/>
        <end position="399"/>
    </location>
</feature>
<dbReference type="Gene3D" id="1.20.1250.20">
    <property type="entry name" value="MFS general substrate transporter like domains"/>
    <property type="match status" value="2"/>
</dbReference>
<feature type="transmembrane region" description="Helical" evidence="5">
    <location>
        <begin position="169"/>
        <end position="188"/>
    </location>
</feature>
<feature type="transmembrane region" description="Helical" evidence="5">
    <location>
        <begin position="291"/>
        <end position="308"/>
    </location>
</feature>
<proteinExistence type="predicted"/>
<dbReference type="Proteomes" id="UP001521209">
    <property type="component" value="Unassembled WGS sequence"/>
</dbReference>
<dbReference type="PANTHER" id="PTHR23508:SF10">
    <property type="entry name" value="CARBOXYLIC ACID TRANSPORTER PROTEIN HOMOLOG"/>
    <property type="match status" value="1"/>
</dbReference>
<dbReference type="SUPFAM" id="SSF103473">
    <property type="entry name" value="MFS general substrate transporter"/>
    <property type="match status" value="1"/>
</dbReference>
<feature type="transmembrane region" description="Helical" evidence="5">
    <location>
        <begin position="223"/>
        <end position="241"/>
    </location>
</feature>
<dbReference type="CDD" id="cd17371">
    <property type="entry name" value="MFS_MucK"/>
    <property type="match status" value="1"/>
</dbReference>
<reference evidence="7 8" key="1">
    <citation type="submission" date="2022-01" db="EMBL/GenBank/DDBJ databases">
        <authorList>
            <person name="Won M."/>
            <person name="Kim S.-J."/>
            <person name="Kwon S.-W."/>
        </authorList>
    </citation>
    <scope>NUCLEOTIDE SEQUENCE [LARGE SCALE GENOMIC DNA]</scope>
    <source>
        <strain evidence="7 8">KCTC 23505</strain>
    </source>
</reference>
<evidence type="ECO:0000256" key="2">
    <source>
        <dbReference type="ARBA" id="ARBA00022692"/>
    </source>
</evidence>
<comment type="caution">
    <text evidence="7">The sequence shown here is derived from an EMBL/GenBank/DDBJ whole genome shotgun (WGS) entry which is preliminary data.</text>
</comment>
<keyword evidence="2 5" id="KW-0812">Transmembrane</keyword>
<dbReference type="Pfam" id="PF07690">
    <property type="entry name" value="MFS_1"/>
    <property type="match status" value="1"/>
</dbReference>
<feature type="domain" description="Major facilitator superfamily (MFS) profile" evidence="6">
    <location>
        <begin position="15"/>
        <end position="403"/>
    </location>
</feature>
<evidence type="ECO:0000256" key="3">
    <source>
        <dbReference type="ARBA" id="ARBA00022989"/>
    </source>
</evidence>
<dbReference type="EMBL" id="JAKGBZ010000005">
    <property type="protein sequence ID" value="MCF3945846.1"/>
    <property type="molecule type" value="Genomic_DNA"/>
</dbReference>
<sequence length="417" mass="45170">MFEWYGNMGRNEKRTFWACYGGYALDGMDVMIFSFVIPSLFVVWKMTSAQAGEIATVTLLLSAAGGWIAGILADRIGRVRVLQITILWYAIFTFLCGFTQSPEQLMITRGLQGLGFGGEWAAGSVLMGEVIATRFRGRAVGFVQSSWAIGWAVAAIAATIILQILPPDIAWRVLFFVGLAPAALVFLIRRMVPESPIFTEMRSSERGRSTGPSAIFSRRFLNLTVRGSLLAMGAQGGYYAITTWIPTFLRVQRHLTILGSGAYLAVIIAGSLVGYITSAILTDKIGRRPNFILFAVGSAVIAVCYLYLPISNEAMLFLGFPLGFFPSGIFSGMGAFYSELFPTEIRATAQGFCYNFGRGMAAFFPTLIGFAARTLPLGAAVAIFAVIAYALFAIAALSLPETMNRALDAEIPAPETV</sequence>
<dbReference type="PROSITE" id="PS00217">
    <property type="entry name" value="SUGAR_TRANSPORT_2"/>
    <property type="match status" value="1"/>
</dbReference>
<feature type="transmembrane region" description="Helical" evidence="5">
    <location>
        <begin position="20"/>
        <end position="42"/>
    </location>
</feature>
<dbReference type="InterPro" id="IPR036259">
    <property type="entry name" value="MFS_trans_sf"/>
</dbReference>
<evidence type="ECO:0000256" key="1">
    <source>
        <dbReference type="ARBA" id="ARBA00004141"/>
    </source>
</evidence>
<name>A0ABS9DSY0_9PROT</name>
<dbReference type="RefSeq" id="WP_235703081.1">
    <property type="nucleotide sequence ID" value="NZ_JAKGBZ010000005.1"/>
</dbReference>
<accession>A0ABS9DSY0</accession>
<keyword evidence="3 5" id="KW-1133">Transmembrane helix</keyword>
<evidence type="ECO:0000256" key="4">
    <source>
        <dbReference type="ARBA" id="ARBA00023136"/>
    </source>
</evidence>
<feature type="transmembrane region" description="Helical" evidence="5">
    <location>
        <begin position="352"/>
        <end position="371"/>
    </location>
</feature>
<feature type="transmembrane region" description="Helical" evidence="5">
    <location>
        <begin position="261"/>
        <end position="282"/>
    </location>
</feature>
<gene>
    <name evidence="7" type="ORF">L2A60_04000</name>
</gene>
<evidence type="ECO:0000256" key="5">
    <source>
        <dbReference type="SAM" id="Phobius"/>
    </source>
</evidence>
<evidence type="ECO:0000313" key="8">
    <source>
        <dbReference type="Proteomes" id="UP001521209"/>
    </source>
</evidence>
<feature type="transmembrane region" description="Helical" evidence="5">
    <location>
        <begin position="79"/>
        <end position="99"/>
    </location>
</feature>
<dbReference type="InterPro" id="IPR020846">
    <property type="entry name" value="MFS_dom"/>
</dbReference>
<dbReference type="PANTHER" id="PTHR23508">
    <property type="entry name" value="CARBOXYLIC ACID TRANSPORTER PROTEIN HOMOLOG"/>
    <property type="match status" value="1"/>
</dbReference>
<evidence type="ECO:0000313" key="7">
    <source>
        <dbReference type="EMBL" id="MCF3945846.1"/>
    </source>
</evidence>
<keyword evidence="8" id="KW-1185">Reference proteome</keyword>